<evidence type="ECO:0000259" key="9">
    <source>
        <dbReference type="PROSITE" id="PS50928"/>
    </source>
</evidence>
<comment type="caution">
    <text evidence="10">The sequence shown here is derived from an EMBL/GenBank/DDBJ whole genome shotgun (WGS) entry which is preliminary data.</text>
</comment>
<comment type="subcellular location">
    <subcellularLocation>
        <location evidence="1 7">Cell membrane</location>
        <topology evidence="1 7">Multi-pass membrane protein</topology>
    </subcellularLocation>
</comment>
<keyword evidence="5 7" id="KW-1133">Transmembrane helix</keyword>
<feature type="transmembrane region" description="Helical" evidence="7">
    <location>
        <begin position="21"/>
        <end position="40"/>
    </location>
</feature>
<dbReference type="InterPro" id="IPR000515">
    <property type="entry name" value="MetI-like"/>
</dbReference>
<comment type="similarity">
    <text evidence="7">Belongs to the binding-protein-dependent transport system permease family.</text>
</comment>
<evidence type="ECO:0000256" key="7">
    <source>
        <dbReference type="RuleBase" id="RU363032"/>
    </source>
</evidence>
<evidence type="ECO:0000256" key="6">
    <source>
        <dbReference type="ARBA" id="ARBA00023136"/>
    </source>
</evidence>
<proteinExistence type="inferred from homology"/>
<organism evidence="10 11">
    <name type="scientific">Leucobacter manosquensis</name>
    <dbReference type="NCBI Taxonomy" id="2810611"/>
    <lineage>
        <taxon>Bacteria</taxon>
        <taxon>Bacillati</taxon>
        <taxon>Actinomycetota</taxon>
        <taxon>Actinomycetes</taxon>
        <taxon>Micrococcales</taxon>
        <taxon>Microbacteriaceae</taxon>
        <taxon>Leucobacter</taxon>
    </lineage>
</organism>
<dbReference type="SUPFAM" id="SSF161098">
    <property type="entry name" value="MetI-like"/>
    <property type="match status" value="1"/>
</dbReference>
<dbReference type="Pfam" id="PF00528">
    <property type="entry name" value="BPD_transp_1"/>
    <property type="match status" value="1"/>
</dbReference>
<keyword evidence="4 7" id="KW-0812">Transmembrane</keyword>
<dbReference type="PANTHER" id="PTHR43386">
    <property type="entry name" value="OLIGOPEPTIDE TRANSPORT SYSTEM PERMEASE PROTEIN APPC"/>
    <property type="match status" value="1"/>
</dbReference>
<keyword evidence="2 7" id="KW-0813">Transport</keyword>
<evidence type="ECO:0000256" key="1">
    <source>
        <dbReference type="ARBA" id="ARBA00004651"/>
    </source>
</evidence>
<evidence type="ECO:0000256" key="5">
    <source>
        <dbReference type="ARBA" id="ARBA00022989"/>
    </source>
</evidence>
<name>A0ABS5M1W9_9MICO</name>
<keyword evidence="3" id="KW-1003">Cell membrane</keyword>
<dbReference type="PROSITE" id="PS50928">
    <property type="entry name" value="ABC_TM1"/>
    <property type="match status" value="1"/>
</dbReference>
<sequence length="327" mass="34816">MNITALRPSRRASRREGNWELRIGLGLFVGLVLFALSSLLPGVDAESYGPDALSAPSAQHLLGTDNLGREMTARLSTAALGGLQLAVVATLLAAVVGIGLALIAGYFGGIWDSLIMRATDLVLSIPGLLMALVIKAILGPGTVTLLLTMTVLFAPVLTRIMRGPILAIKERGFITAAEIAGRSRWSIAVSHILPNVATPLLVTMAGVAGQTVLVEATLSYLGQGVQPPNPSAGRMVNEFQKYMLTYPYLIVLPSLLILLQVVAWNLLADGLQKSIGSGTTRRRNVLMAMIALLAGSRPGRAARPRKSEDESPPQRPTTRTIRTQEME</sequence>
<feature type="transmembrane region" description="Helical" evidence="7">
    <location>
        <begin position="121"/>
        <end position="138"/>
    </location>
</feature>
<dbReference type="InterPro" id="IPR050366">
    <property type="entry name" value="BP-dependent_transpt_permease"/>
</dbReference>
<evidence type="ECO:0000256" key="3">
    <source>
        <dbReference type="ARBA" id="ARBA00022475"/>
    </source>
</evidence>
<feature type="transmembrane region" description="Helical" evidence="7">
    <location>
        <begin position="85"/>
        <end position="109"/>
    </location>
</feature>
<dbReference type="EMBL" id="JAFEVO010000001">
    <property type="protein sequence ID" value="MBS3181182.1"/>
    <property type="molecule type" value="Genomic_DNA"/>
</dbReference>
<feature type="region of interest" description="Disordered" evidence="8">
    <location>
        <begin position="297"/>
        <end position="327"/>
    </location>
</feature>
<evidence type="ECO:0000256" key="2">
    <source>
        <dbReference type="ARBA" id="ARBA00022448"/>
    </source>
</evidence>
<dbReference type="RefSeq" id="WP_211648318.1">
    <property type="nucleotide sequence ID" value="NZ_JAFEVO010000001.1"/>
</dbReference>
<dbReference type="Gene3D" id="1.10.3720.10">
    <property type="entry name" value="MetI-like"/>
    <property type="match status" value="1"/>
</dbReference>
<evidence type="ECO:0000313" key="11">
    <source>
        <dbReference type="Proteomes" id="UP000811492"/>
    </source>
</evidence>
<dbReference type="Proteomes" id="UP000811492">
    <property type="component" value="Unassembled WGS sequence"/>
</dbReference>
<keyword evidence="6 7" id="KW-0472">Membrane</keyword>
<evidence type="ECO:0000313" key="10">
    <source>
        <dbReference type="EMBL" id="MBS3181182.1"/>
    </source>
</evidence>
<protein>
    <submittedName>
        <fullName evidence="10">ABC transporter permease</fullName>
    </submittedName>
</protein>
<dbReference type="InterPro" id="IPR035906">
    <property type="entry name" value="MetI-like_sf"/>
</dbReference>
<gene>
    <name evidence="10" type="ORF">JSQ98_03025</name>
</gene>
<feature type="transmembrane region" description="Helical" evidence="7">
    <location>
        <begin position="244"/>
        <end position="267"/>
    </location>
</feature>
<feature type="domain" description="ABC transmembrane type-1" evidence="9">
    <location>
        <begin position="79"/>
        <end position="268"/>
    </location>
</feature>
<dbReference type="CDD" id="cd06261">
    <property type="entry name" value="TM_PBP2"/>
    <property type="match status" value="1"/>
</dbReference>
<reference evidence="10 11" key="1">
    <citation type="submission" date="2021-02" db="EMBL/GenBank/DDBJ databases">
        <title>Draft genome and description of Leucobacter sp nov strain Marseille-Q4368.</title>
        <authorList>
            <person name="Boxberger M."/>
            <person name="La Scola B."/>
        </authorList>
    </citation>
    <scope>NUCLEOTIDE SEQUENCE [LARGE SCALE GENOMIC DNA]</scope>
    <source>
        <strain evidence="10 11">Marseille-Q4368</strain>
    </source>
</reference>
<evidence type="ECO:0000256" key="4">
    <source>
        <dbReference type="ARBA" id="ARBA00022692"/>
    </source>
</evidence>
<evidence type="ECO:0000256" key="8">
    <source>
        <dbReference type="SAM" id="MobiDB-lite"/>
    </source>
</evidence>
<keyword evidence="11" id="KW-1185">Reference proteome</keyword>
<dbReference type="PANTHER" id="PTHR43386:SF1">
    <property type="entry name" value="D,D-DIPEPTIDE TRANSPORT SYSTEM PERMEASE PROTEIN DDPC-RELATED"/>
    <property type="match status" value="1"/>
</dbReference>
<accession>A0ABS5M1W9</accession>